<protein>
    <submittedName>
        <fullName evidence="2">Uncharacterized protein</fullName>
    </submittedName>
</protein>
<feature type="transmembrane region" description="Helical" evidence="1">
    <location>
        <begin position="94"/>
        <end position="113"/>
    </location>
</feature>
<proteinExistence type="predicted"/>
<evidence type="ECO:0000256" key="1">
    <source>
        <dbReference type="SAM" id="Phobius"/>
    </source>
</evidence>
<dbReference type="Proteomes" id="UP001372338">
    <property type="component" value="Unassembled WGS sequence"/>
</dbReference>
<accession>A0AAN9FFG5</accession>
<comment type="caution">
    <text evidence="2">The sequence shown here is derived from an EMBL/GenBank/DDBJ whole genome shotgun (WGS) entry which is preliminary data.</text>
</comment>
<keyword evidence="1" id="KW-0472">Membrane</keyword>
<reference evidence="2 3" key="1">
    <citation type="submission" date="2024-01" db="EMBL/GenBank/DDBJ databases">
        <title>The genomes of 5 underutilized Papilionoideae crops provide insights into root nodulation and disease resistanc.</title>
        <authorList>
            <person name="Yuan L."/>
        </authorList>
    </citation>
    <scope>NUCLEOTIDE SEQUENCE [LARGE SCALE GENOMIC DNA]</scope>
    <source>
        <strain evidence="2">ZHUSHIDOU_FW_LH</strain>
        <tissue evidence="2">Leaf</tissue>
    </source>
</reference>
<evidence type="ECO:0000313" key="3">
    <source>
        <dbReference type="Proteomes" id="UP001372338"/>
    </source>
</evidence>
<keyword evidence="1" id="KW-1133">Transmembrane helix</keyword>
<sequence>MFVMLCSIYNLSLHKGEGVLHSRTLSLSLSLPPPLRSISPKFHFISFPPNHSWYGIQSHSLTHSLSHSLLYLLKQQTTKTKKKKKKKKIMPLPFLKILLGTSQIMLMPPSLLITPHLAIWIYLVGMLPSSIPFFQLPPLSIFLFFKIKNTTLLCLSSI</sequence>
<dbReference type="AlphaFoldDB" id="A0AAN9FFG5"/>
<dbReference type="EMBL" id="JAYWIO010000003">
    <property type="protein sequence ID" value="KAK7275429.1"/>
    <property type="molecule type" value="Genomic_DNA"/>
</dbReference>
<organism evidence="2 3">
    <name type="scientific">Crotalaria pallida</name>
    <name type="common">Smooth rattlebox</name>
    <name type="synonym">Crotalaria striata</name>
    <dbReference type="NCBI Taxonomy" id="3830"/>
    <lineage>
        <taxon>Eukaryota</taxon>
        <taxon>Viridiplantae</taxon>
        <taxon>Streptophyta</taxon>
        <taxon>Embryophyta</taxon>
        <taxon>Tracheophyta</taxon>
        <taxon>Spermatophyta</taxon>
        <taxon>Magnoliopsida</taxon>
        <taxon>eudicotyledons</taxon>
        <taxon>Gunneridae</taxon>
        <taxon>Pentapetalae</taxon>
        <taxon>rosids</taxon>
        <taxon>fabids</taxon>
        <taxon>Fabales</taxon>
        <taxon>Fabaceae</taxon>
        <taxon>Papilionoideae</taxon>
        <taxon>50 kb inversion clade</taxon>
        <taxon>genistoids sensu lato</taxon>
        <taxon>core genistoids</taxon>
        <taxon>Crotalarieae</taxon>
        <taxon>Crotalaria</taxon>
    </lineage>
</organism>
<name>A0AAN9FFG5_CROPI</name>
<evidence type="ECO:0000313" key="2">
    <source>
        <dbReference type="EMBL" id="KAK7275429.1"/>
    </source>
</evidence>
<gene>
    <name evidence="2" type="ORF">RIF29_16546</name>
</gene>
<feature type="transmembrane region" description="Helical" evidence="1">
    <location>
        <begin position="119"/>
        <end position="145"/>
    </location>
</feature>
<keyword evidence="1" id="KW-0812">Transmembrane</keyword>
<keyword evidence="3" id="KW-1185">Reference proteome</keyword>